<keyword evidence="2" id="KW-0238">DNA-binding</keyword>
<dbReference type="InterPro" id="IPR005175">
    <property type="entry name" value="PPC_dom"/>
</dbReference>
<organism evidence="2 3">
    <name type="scientific">Undibacterium terreum</name>
    <dbReference type="NCBI Taxonomy" id="1224302"/>
    <lineage>
        <taxon>Bacteria</taxon>
        <taxon>Pseudomonadati</taxon>
        <taxon>Pseudomonadota</taxon>
        <taxon>Betaproteobacteria</taxon>
        <taxon>Burkholderiales</taxon>
        <taxon>Oxalobacteraceae</taxon>
        <taxon>Undibacterium</taxon>
    </lineage>
</organism>
<feature type="domain" description="PPC" evidence="1">
    <location>
        <begin position="1"/>
        <end position="129"/>
    </location>
</feature>
<dbReference type="PANTHER" id="PTHR34988">
    <property type="entry name" value="PROTEIN, PUTATIVE-RELATED"/>
    <property type="match status" value="1"/>
</dbReference>
<name>A0A916XC28_9BURK</name>
<dbReference type="EMBL" id="BMED01000001">
    <property type="protein sequence ID" value="GGC62566.1"/>
    <property type="molecule type" value="Genomic_DNA"/>
</dbReference>
<dbReference type="PANTHER" id="PTHR34988:SF1">
    <property type="entry name" value="DNA-BINDING PROTEIN"/>
    <property type="match status" value="1"/>
</dbReference>
<protein>
    <submittedName>
        <fullName evidence="2">DNA-binding protein</fullName>
    </submittedName>
</protein>
<dbReference type="PROSITE" id="PS51742">
    <property type="entry name" value="PPC"/>
    <property type="match status" value="1"/>
</dbReference>
<evidence type="ECO:0000313" key="2">
    <source>
        <dbReference type="EMBL" id="GGC62566.1"/>
    </source>
</evidence>
<dbReference type="SUPFAM" id="SSF117856">
    <property type="entry name" value="AF0104/ALDC/Ptd012-like"/>
    <property type="match status" value="1"/>
</dbReference>
<gene>
    <name evidence="2" type="ORF">GCM10011396_06890</name>
</gene>
<dbReference type="AlphaFoldDB" id="A0A916XC28"/>
<dbReference type="Gene3D" id="3.30.1330.80">
    <property type="entry name" value="Hypothetical protein, similar to alpha- acetolactate decarboxylase, domain 2"/>
    <property type="match status" value="1"/>
</dbReference>
<reference evidence="2" key="1">
    <citation type="journal article" date="2014" name="Int. J. Syst. Evol. Microbiol.">
        <title>Complete genome sequence of Corynebacterium casei LMG S-19264T (=DSM 44701T), isolated from a smear-ripened cheese.</title>
        <authorList>
            <consortium name="US DOE Joint Genome Institute (JGI-PGF)"/>
            <person name="Walter F."/>
            <person name="Albersmeier A."/>
            <person name="Kalinowski J."/>
            <person name="Ruckert C."/>
        </authorList>
    </citation>
    <scope>NUCLEOTIDE SEQUENCE</scope>
    <source>
        <strain evidence="2">CGMCC 1.10998</strain>
    </source>
</reference>
<keyword evidence="3" id="KW-1185">Reference proteome</keyword>
<proteinExistence type="predicted"/>
<dbReference type="RefSeq" id="WP_188564562.1">
    <property type="nucleotide sequence ID" value="NZ_BMED01000001.1"/>
</dbReference>
<sequence>MTPLPLRLHPDQDLRLALQEVLAHHDVTAAYVLQGIGSLKLAQLRFAGAPAATELRGDLEILSLAGSLSVDGAHLHMAIADAQGRVSGGHVAAGCIVRTTAELLLVLLPEYQFTREQDMVSTFAELSIRNSIGVTGATGK</sequence>
<dbReference type="Proteomes" id="UP000637423">
    <property type="component" value="Unassembled WGS sequence"/>
</dbReference>
<dbReference type="GO" id="GO:0003677">
    <property type="term" value="F:DNA binding"/>
    <property type="evidence" value="ECO:0007669"/>
    <property type="project" value="UniProtKB-KW"/>
</dbReference>
<dbReference type="Pfam" id="PF03479">
    <property type="entry name" value="PCC"/>
    <property type="match status" value="1"/>
</dbReference>
<accession>A0A916XC28</accession>
<evidence type="ECO:0000259" key="1">
    <source>
        <dbReference type="PROSITE" id="PS51742"/>
    </source>
</evidence>
<evidence type="ECO:0000313" key="3">
    <source>
        <dbReference type="Proteomes" id="UP000637423"/>
    </source>
</evidence>
<dbReference type="CDD" id="cd11378">
    <property type="entry name" value="DUF296"/>
    <property type="match status" value="1"/>
</dbReference>
<reference evidence="2" key="2">
    <citation type="submission" date="2020-09" db="EMBL/GenBank/DDBJ databases">
        <authorList>
            <person name="Sun Q."/>
            <person name="Zhou Y."/>
        </authorList>
    </citation>
    <scope>NUCLEOTIDE SEQUENCE</scope>
    <source>
        <strain evidence="2">CGMCC 1.10998</strain>
    </source>
</reference>
<comment type="caution">
    <text evidence="2">The sequence shown here is derived from an EMBL/GenBank/DDBJ whole genome shotgun (WGS) entry which is preliminary data.</text>
</comment>